<proteinExistence type="predicted"/>
<sequence length="139" mass="15454">MLLDLYARLAGRHMAPQLQLAGFQRRWIAWRHEDLLQGVERAVLDCSPEVPLHEVEDTLLAQARSLAGANTALVTAEISLQRYRSEEGDELDEGKGLVLTIKLEETGQPTGVLGWIELDAQHRPVRACRPLPLMLPGAN</sequence>
<protein>
    <submittedName>
        <fullName evidence="1">Uncharacterized protein</fullName>
    </submittedName>
</protein>
<comment type="caution">
    <text evidence="1">The sequence shown here is derived from an EMBL/GenBank/DDBJ whole genome shotgun (WGS) entry which is preliminary data.</text>
</comment>
<reference evidence="1 2" key="1">
    <citation type="submission" date="2023-11" db="EMBL/GenBank/DDBJ databases">
        <title>Draft genome of Azohydromonas lata strain H1 (DSM1123), a polyhydroxyalkanoate producer.</title>
        <authorList>
            <person name="Traversa D."/>
            <person name="D'Addabbo P."/>
            <person name="Pazzani C."/>
            <person name="Manzari C."/>
            <person name="Chiara M."/>
            <person name="Scrascia M."/>
        </authorList>
    </citation>
    <scope>NUCLEOTIDE SEQUENCE [LARGE SCALE GENOMIC DNA]</scope>
    <source>
        <strain evidence="1 2">H1</strain>
    </source>
</reference>
<keyword evidence="2" id="KW-1185">Reference proteome</keyword>
<name>A0ABU5I9N0_9BURK</name>
<dbReference type="Proteomes" id="UP001293718">
    <property type="component" value="Unassembled WGS sequence"/>
</dbReference>
<dbReference type="EMBL" id="JAXOJX010000004">
    <property type="protein sequence ID" value="MDZ5455809.1"/>
    <property type="molecule type" value="Genomic_DNA"/>
</dbReference>
<evidence type="ECO:0000313" key="1">
    <source>
        <dbReference type="EMBL" id="MDZ5455809.1"/>
    </source>
</evidence>
<accession>A0ABU5I9N0</accession>
<gene>
    <name evidence="1" type="ORF">SM757_04415</name>
</gene>
<organism evidence="1 2">
    <name type="scientific">Azohydromonas lata</name>
    <dbReference type="NCBI Taxonomy" id="45677"/>
    <lineage>
        <taxon>Bacteria</taxon>
        <taxon>Pseudomonadati</taxon>
        <taxon>Pseudomonadota</taxon>
        <taxon>Betaproteobacteria</taxon>
        <taxon>Burkholderiales</taxon>
        <taxon>Sphaerotilaceae</taxon>
        <taxon>Azohydromonas</taxon>
    </lineage>
</organism>
<dbReference type="RefSeq" id="WP_322464498.1">
    <property type="nucleotide sequence ID" value="NZ_JAXOJX010000004.1"/>
</dbReference>
<evidence type="ECO:0000313" key="2">
    <source>
        <dbReference type="Proteomes" id="UP001293718"/>
    </source>
</evidence>